<evidence type="ECO:0000256" key="6">
    <source>
        <dbReference type="ARBA" id="ARBA00022692"/>
    </source>
</evidence>
<keyword evidence="9" id="KW-0862">Zinc</keyword>
<evidence type="ECO:0000256" key="1">
    <source>
        <dbReference type="ARBA" id="ARBA00001947"/>
    </source>
</evidence>
<dbReference type="EMBL" id="JASPKY010000145">
    <property type="protein sequence ID" value="KAK9730526.1"/>
    <property type="molecule type" value="Genomic_DNA"/>
</dbReference>
<evidence type="ECO:0000313" key="18">
    <source>
        <dbReference type="EMBL" id="KAK9730526.1"/>
    </source>
</evidence>
<keyword evidence="6 15" id="KW-0812">Transmembrane</keyword>
<keyword evidence="11 15" id="KW-1133">Transmembrane helix</keyword>
<dbReference type="Gene3D" id="3.30.2010.30">
    <property type="match status" value="1"/>
</dbReference>
<dbReference type="PRINTS" id="PR00756">
    <property type="entry name" value="ALADIPTASE"/>
</dbReference>
<evidence type="ECO:0000259" key="16">
    <source>
        <dbReference type="Pfam" id="PF01433"/>
    </source>
</evidence>
<dbReference type="InterPro" id="IPR050344">
    <property type="entry name" value="Peptidase_M1_aminopeptidases"/>
</dbReference>
<proteinExistence type="predicted"/>
<dbReference type="Gene3D" id="2.60.40.1730">
    <property type="entry name" value="tricorn interacting facor f3 domain"/>
    <property type="match status" value="1"/>
</dbReference>
<reference evidence="18 19" key="1">
    <citation type="journal article" date="2024" name="BMC Genomics">
        <title>De novo assembly and annotation of Popillia japonica's genome with initial clues to its potential as an invasive pest.</title>
        <authorList>
            <person name="Cucini C."/>
            <person name="Boschi S."/>
            <person name="Funari R."/>
            <person name="Cardaioli E."/>
            <person name="Iannotti N."/>
            <person name="Marturano G."/>
            <person name="Paoli F."/>
            <person name="Bruttini M."/>
            <person name="Carapelli A."/>
            <person name="Frati F."/>
            <person name="Nardi F."/>
        </authorList>
    </citation>
    <scope>NUCLEOTIDE SEQUENCE [LARGE SCALE GENOMIC DNA]</scope>
    <source>
        <strain evidence="18">DMR45628</strain>
    </source>
</reference>
<gene>
    <name evidence="18" type="ORF">QE152_g14440</name>
</gene>
<evidence type="ECO:0000256" key="11">
    <source>
        <dbReference type="ARBA" id="ARBA00022989"/>
    </source>
</evidence>
<evidence type="ECO:0000256" key="9">
    <source>
        <dbReference type="ARBA" id="ARBA00022833"/>
    </source>
</evidence>
<dbReference type="CDD" id="cd09601">
    <property type="entry name" value="M1_APN-Q_like"/>
    <property type="match status" value="1"/>
</dbReference>
<dbReference type="Pfam" id="PF17900">
    <property type="entry name" value="Peptidase_M1_N"/>
    <property type="match status" value="1"/>
</dbReference>
<evidence type="ECO:0000256" key="7">
    <source>
        <dbReference type="ARBA" id="ARBA00022723"/>
    </source>
</evidence>
<keyword evidence="4" id="KW-0336">GPI-anchor</keyword>
<comment type="caution">
    <text evidence="18">The sequence shown here is derived from an EMBL/GenBank/DDBJ whole genome shotgun (WGS) entry which is preliminary data.</text>
</comment>
<keyword evidence="10" id="KW-0735">Signal-anchor</keyword>
<dbReference type="Pfam" id="PF01433">
    <property type="entry name" value="Peptidase_M1"/>
    <property type="match status" value="1"/>
</dbReference>
<dbReference type="GO" id="GO:0005615">
    <property type="term" value="C:extracellular space"/>
    <property type="evidence" value="ECO:0007669"/>
    <property type="project" value="TreeGrafter"/>
</dbReference>
<dbReference type="PANTHER" id="PTHR11533:SF294">
    <property type="entry name" value="THYROTROPIN-RELEASING HORMONE-DEGRADING ECTOENZYME"/>
    <property type="match status" value="1"/>
</dbReference>
<sequence>MKLLKVLQTRSQSNSRFVRKRREYILEGDMGTYLRIYLIWCVIGAVFGAVFGYRLPNTVIPEHYRLEIVTDLDEDHFDFSGTVWIDVTCTSPTNNITLHSKMLDIDQNKVSVSAVNTPDHNLNITGVDFDEDNDFLIINLSEALKADEKYRVQIPFDGKLANILAGYYRSSYQDADGKKVWLATTQFEPSDARRAFPCFDEPAMKAKFTISIGRKEGYTAISNMPLEKTENIIGKPGWEWDRFQTTDMVQKGRHRPNRFRQRRRSEDPQLLREMKGAIDQIAFAKDVGPKILSFYEKYFDIDYPLPKQDMIAIPDFAAGAMENWGLITFREIYLLLDPKLSSLKS</sequence>
<dbReference type="InterPro" id="IPR001930">
    <property type="entry name" value="Peptidase_M1"/>
</dbReference>
<keyword evidence="14" id="KW-0449">Lipoprotein</keyword>
<evidence type="ECO:0000256" key="3">
    <source>
        <dbReference type="ARBA" id="ARBA00004609"/>
    </source>
</evidence>
<dbReference type="GO" id="GO:0005886">
    <property type="term" value="C:plasma membrane"/>
    <property type="evidence" value="ECO:0007669"/>
    <property type="project" value="UniProtKB-SubCell"/>
</dbReference>
<dbReference type="AlphaFoldDB" id="A0AAW1L9E2"/>
<evidence type="ECO:0000256" key="8">
    <source>
        <dbReference type="ARBA" id="ARBA00022801"/>
    </source>
</evidence>
<organism evidence="18 19">
    <name type="scientific">Popillia japonica</name>
    <name type="common">Japanese beetle</name>
    <dbReference type="NCBI Taxonomy" id="7064"/>
    <lineage>
        <taxon>Eukaryota</taxon>
        <taxon>Metazoa</taxon>
        <taxon>Ecdysozoa</taxon>
        <taxon>Arthropoda</taxon>
        <taxon>Hexapoda</taxon>
        <taxon>Insecta</taxon>
        <taxon>Pterygota</taxon>
        <taxon>Neoptera</taxon>
        <taxon>Endopterygota</taxon>
        <taxon>Coleoptera</taxon>
        <taxon>Polyphaga</taxon>
        <taxon>Scarabaeiformia</taxon>
        <taxon>Scarabaeidae</taxon>
        <taxon>Rutelinae</taxon>
        <taxon>Popillia</taxon>
    </lineage>
</organism>
<keyword evidence="12 15" id="KW-0472">Membrane</keyword>
<dbReference type="Proteomes" id="UP001458880">
    <property type="component" value="Unassembled WGS sequence"/>
</dbReference>
<dbReference type="GO" id="GO:0006508">
    <property type="term" value="P:proteolysis"/>
    <property type="evidence" value="ECO:0007669"/>
    <property type="project" value="UniProtKB-KW"/>
</dbReference>
<feature type="domain" description="Aminopeptidase N-like N-terminal" evidence="17">
    <location>
        <begin position="61"/>
        <end position="246"/>
    </location>
</feature>
<evidence type="ECO:0000256" key="10">
    <source>
        <dbReference type="ARBA" id="ARBA00022968"/>
    </source>
</evidence>
<comment type="cofactor">
    <cofactor evidence="1">
        <name>Zn(2+)</name>
        <dbReference type="ChEBI" id="CHEBI:29105"/>
    </cofactor>
</comment>
<evidence type="ECO:0000259" key="17">
    <source>
        <dbReference type="Pfam" id="PF17900"/>
    </source>
</evidence>
<name>A0AAW1L9E2_POPJA</name>
<evidence type="ECO:0000313" key="19">
    <source>
        <dbReference type="Proteomes" id="UP001458880"/>
    </source>
</evidence>
<dbReference type="InterPro" id="IPR014782">
    <property type="entry name" value="Peptidase_M1_dom"/>
</dbReference>
<evidence type="ECO:0000256" key="15">
    <source>
        <dbReference type="SAM" id="Phobius"/>
    </source>
</evidence>
<evidence type="ECO:0000256" key="12">
    <source>
        <dbReference type="ARBA" id="ARBA00023136"/>
    </source>
</evidence>
<keyword evidence="8" id="KW-0378">Hydrolase</keyword>
<protein>
    <submittedName>
        <fullName evidence="18">Peptidase M1 N-terminal domain</fullName>
    </submittedName>
</protein>
<feature type="transmembrane region" description="Helical" evidence="15">
    <location>
        <begin position="36"/>
        <end position="55"/>
    </location>
</feature>
<evidence type="ECO:0000256" key="13">
    <source>
        <dbReference type="ARBA" id="ARBA00023180"/>
    </source>
</evidence>
<dbReference type="GO" id="GO:0043171">
    <property type="term" value="P:peptide catabolic process"/>
    <property type="evidence" value="ECO:0007669"/>
    <property type="project" value="TreeGrafter"/>
</dbReference>
<dbReference type="FunFam" id="2.60.40.1730:FF:000012">
    <property type="entry name" value="Aminopeptidase N"/>
    <property type="match status" value="1"/>
</dbReference>
<comment type="subcellular location">
    <subcellularLocation>
        <location evidence="3">Cell membrane</location>
        <topology evidence="3">Lipid-anchor</topology>
        <topology evidence="3">GPI-anchor</topology>
    </subcellularLocation>
    <subcellularLocation>
        <location evidence="2">Membrane</location>
        <topology evidence="2">Single-pass type II membrane protein</topology>
    </subcellularLocation>
</comment>
<dbReference type="SUPFAM" id="SSF55486">
    <property type="entry name" value="Metalloproteases ('zincins'), catalytic domain"/>
    <property type="match status" value="1"/>
</dbReference>
<evidence type="ECO:0000256" key="5">
    <source>
        <dbReference type="ARBA" id="ARBA00022670"/>
    </source>
</evidence>
<keyword evidence="19" id="KW-1185">Reference proteome</keyword>
<evidence type="ECO:0000256" key="2">
    <source>
        <dbReference type="ARBA" id="ARBA00004606"/>
    </source>
</evidence>
<keyword evidence="7" id="KW-0479">Metal-binding</keyword>
<dbReference type="GO" id="GO:0008270">
    <property type="term" value="F:zinc ion binding"/>
    <property type="evidence" value="ECO:0007669"/>
    <property type="project" value="InterPro"/>
</dbReference>
<evidence type="ECO:0000256" key="14">
    <source>
        <dbReference type="ARBA" id="ARBA00023288"/>
    </source>
</evidence>
<dbReference type="SUPFAM" id="SSF63737">
    <property type="entry name" value="Leukotriene A4 hydrolase N-terminal domain"/>
    <property type="match status" value="1"/>
</dbReference>
<dbReference type="InterPro" id="IPR042097">
    <property type="entry name" value="Aminopeptidase_N-like_N_sf"/>
</dbReference>
<accession>A0AAW1L9E2</accession>
<dbReference type="GO" id="GO:0005737">
    <property type="term" value="C:cytoplasm"/>
    <property type="evidence" value="ECO:0007669"/>
    <property type="project" value="TreeGrafter"/>
</dbReference>
<dbReference type="PANTHER" id="PTHR11533">
    <property type="entry name" value="PROTEASE M1 ZINC METALLOPROTEASE"/>
    <property type="match status" value="1"/>
</dbReference>
<dbReference type="GO" id="GO:0070006">
    <property type="term" value="F:metalloaminopeptidase activity"/>
    <property type="evidence" value="ECO:0007669"/>
    <property type="project" value="TreeGrafter"/>
</dbReference>
<keyword evidence="13" id="KW-0325">Glycoprotein</keyword>
<dbReference type="InterPro" id="IPR045357">
    <property type="entry name" value="Aminopeptidase_N-like_N"/>
</dbReference>
<dbReference type="GO" id="GO:0042277">
    <property type="term" value="F:peptide binding"/>
    <property type="evidence" value="ECO:0007669"/>
    <property type="project" value="TreeGrafter"/>
</dbReference>
<dbReference type="InterPro" id="IPR034016">
    <property type="entry name" value="M1_APN-typ"/>
</dbReference>
<feature type="domain" description="Peptidase M1 membrane alanine aminopeptidase" evidence="16">
    <location>
        <begin position="284"/>
        <end position="343"/>
    </location>
</feature>
<dbReference type="GO" id="GO:0098552">
    <property type="term" value="C:side of membrane"/>
    <property type="evidence" value="ECO:0007669"/>
    <property type="project" value="UniProtKB-KW"/>
</dbReference>
<keyword evidence="5" id="KW-0645">Protease</keyword>
<evidence type="ECO:0000256" key="4">
    <source>
        <dbReference type="ARBA" id="ARBA00022622"/>
    </source>
</evidence>